<keyword evidence="2" id="KW-1185">Reference proteome</keyword>
<name>A0ACB6QCH3_9PLEO</name>
<accession>A0ACB6QCH3</accession>
<protein>
    <submittedName>
        <fullName evidence="1">Uncharacterized protein</fullName>
    </submittedName>
</protein>
<gene>
    <name evidence="1" type="ORF">BDR25DRAFT_319154</name>
</gene>
<evidence type="ECO:0000313" key="1">
    <source>
        <dbReference type="EMBL" id="KAF2464643.1"/>
    </source>
</evidence>
<dbReference type="Proteomes" id="UP000799755">
    <property type="component" value="Unassembled WGS sequence"/>
</dbReference>
<proteinExistence type="predicted"/>
<sequence>MIIRLVLCYMAFDYMQLPTERAAAASAKAAASEGSDKVWSLVILLVMVTHVENYAIGTGNVSWQQSDKVVEREWECRREFEIGEGEEGRIRVWNRAGSTKCGYALIPGELKRKYEKKDFGRDVVRFCATHRPR</sequence>
<reference evidence="1" key="1">
    <citation type="journal article" date="2020" name="Stud. Mycol.">
        <title>101 Dothideomycetes genomes: a test case for predicting lifestyles and emergence of pathogens.</title>
        <authorList>
            <person name="Haridas S."/>
            <person name="Albert R."/>
            <person name="Binder M."/>
            <person name="Bloem J."/>
            <person name="Labutti K."/>
            <person name="Salamov A."/>
            <person name="Andreopoulos B."/>
            <person name="Baker S."/>
            <person name="Barry K."/>
            <person name="Bills G."/>
            <person name="Bluhm B."/>
            <person name="Cannon C."/>
            <person name="Castanera R."/>
            <person name="Culley D."/>
            <person name="Daum C."/>
            <person name="Ezra D."/>
            <person name="Gonzalez J."/>
            <person name="Henrissat B."/>
            <person name="Kuo A."/>
            <person name="Liang C."/>
            <person name="Lipzen A."/>
            <person name="Lutzoni F."/>
            <person name="Magnuson J."/>
            <person name="Mondo S."/>
            <person name="Nolan M."/>
            <person name="Ohm R."/>
            <person name="Pangilinan J."/>
            <person name="Park H.-J."/>
            <person name="Ramirez L."/>
            <person name="Alfaro M."/>
            <person name="Sun H."/>
            <person name="Tritt A."/>
            <person name="Yoshinaga Y."/>
            <person name="Zwiers L.-H."/>
            <person name="Turgeon B."/>
            <person name="Goodwin S."/>
            <person name="Spatafora J."/>
            <person name="Crous P."/>
            <person name="Grigoriev I."/>
        </authorList>
    </citation>
    <scope>NUCLEOTIDE SEQUENCE</scope>
    <source>
        <strain evidence="1">ATCC 200398</strain>
    </source>
</reference>
<dbReference type="EMBL" id="MU003535">
    <property type="protein sequence ID" value="KAF2464643.1"/>
    <property type="molecule type" value="Genomic_DNA"/>
</dbReference>
<organism evidence="1 2">
    <name type="scientific">Lindgomyces ingoldianus</name>
    <dbReference type="NCBI Taxonomy" id="673940"/>
    <lineage>
        <taxon>Eukaryota</taxon>
        <taxon>Fungi</taxon>
        <taxon>Dikarya</taxon>
        <taxon>Ascomycota</taxon>
        <taxon>Pezizomycotina</taxon>
        <taxon>Dothideomycetes</taxon>
        <taxon>Pleosporomycetidae</taxon>
        <taxon>Pleosporales</taxon>
        <taxon>Lindgomycetaceae</taxon>
        <taxon>Lindgomyces</taxon>
    </lineage>
</organism>
<comment type="caution">
    <text evidence="1">The sequence shown here is derived from an EMBL/GenBank/DDBJ whole genome shotgun (WGS) entry which is preliminary data.</text>
</comment>
<evidence type="ECO:0000313" key="2">
    <source>
        <dbReference type="Proteomes" id="UP000799755"/>
    </source>
</evidence>